<protein>
    <recommendedName>
        <fullName evidence="4">Helix-turn-helix domain-containing protein</fullName>
    </recommendedName>
</protein>
<evidence type="ECO:0000313" key="3">
    <source>
        <dbReference type="Proteomes" id="UP000001741"/>
    </source>
</evidence>
<sequence>MSLDATIWAWRAEIQNSSQRLVLLTLADRAGENHKCFPSLKRMEKDTKLNRKTIIKVLDELEEGSFIKFTGETTGNGVKIYQLIGVLGREEDSLTNTKNGTSTKNGTGSNSGTGSKNGTSTNNGTTSSTENGTATNTNIGTQNLPINLPIESINKNPWLDFKKLREEIFLIDNKIDFDQLVMERWYHRELHAFENFNADKNHVDGFKIYLFADWLIRAKAKYEKHNAVNQEKQSQFAGTPGQLSEKQIFTFAQKLSKHSEFASKYAEGNESYEQLAARIAVKLADTEQQKKWMTYLIQVGFQQGKGAAA</sequence>
<organism evidence="2 3">
    <name type="scientific">Acinetobacter baumannii (strain SDF)</name>
    <dbReference type="NCBI Taxonomy" id="509170"/>
    <lineage>
        <taxon>Bacteria</taxon>
        <taxon>Pseudomonadati</taxon>
        <taxon>Pseudomonadota</taxon>
        <taxon>Gammaproteobacteria</taxon>
        <taxon>Moraxellales</taxon>
        <taxon>Moraxellaceae</taxon>
        <taxon>Acinetobacter</taxon>
        <taxon>Acinetobacter calcoaceticus/baumannii complex</taxon>
    </lineage>
</organism>
<dbReference type="BioCyc" id="ABAU509170:GCL9-2042-MONOMER"/>
<evidence type="ECO:0000313" key="2">
    <source>
        <dbReference type="EMBL" id="CAP01808.1"/>
    </source>
</evidence>
<evidence type="ECO:0000256" key="1">
    <source>
        <dbReference type="SAM" id="MobiDB-lite"/>
    </source>
</evidence>
<feature type="compositionally biased region" description="Low complexity" evidence="1">
    <location>
        <begin position="95"/>
        <end position="138"/>
    </location>
</feature>
<proteinExistence type="predicted"/>
<dbReference type="EMBL" id="CU468230">
    <property type="protein sequence ID" value="CAP01808.1"/>
    <property type="molecule type" value="Genomic_DNA"/>
</dbReference>
<dbReference type="Pfam" id="PF13730">
    <property type="entry name" value="HTH_36"/>
    <property type="match status" value="1"/>
</dbReference>
<dbReference type="AlphaFoldDB" id="B0VSZ0"/>
<dbReference type="Proteomes" id="UP000001741">
    <property type="component" value="Chromosome"/>
</dbReference>
<dbReference type="HOGENOM" id="CLU_077591_0_0_6"/>
<feature type="region of interest" description="Disordered" evidence="1">
    <location>
        <begin position="93"/>
        <end position="141"/>
    </location>
</feature>
<dbReference type="KEGG" id="abm:ABSDF2498"/>
<evidence type="ECO:0008006" key="4">
    <source>
        <dbReference type="Google" id="ProtNLM"/>
    </source>
</evidence>
<dbReference type="InterPro" id="IPR036388">
    <property type="entry name" value="WH-like_DNA-bd_sf"/>
</dbReference>
<dbReference type="Gene3D" id="1.10.10.10">
    <property type="entry name" value="Winged helix-like DNA-binding domain superfamily/Winged helix DNA-binding domain"/>
    <property type="match status" value="1"/>
</dbReference>
<name>B0VSZ0_ACIBS</name>
<gene>
    <name evidence="2" type="ordered locus">ABSDF2498</name>
</gene>
<accession>B0VSZ0</accession>
<reference evidence="2 3" key="1">
    <citation type="journal article" date="2008" name="PLoS ONE">
        <title>Comparative analysis of Acinetobacters: three genomes for three lifestyles.</title>
        <authorList>
            <person name="Vallenet D."/>
            <person name="Nordmann P."/>
            <person name="Barbe V."/>
            <person name="Poirel L."/>
            <person name="Mangenot S."/>
            <person name="Bataille E."/>
            <person name="Dossat C."/>
            <person name="Gas S."/>
            <person name="Kreimeyer A."/>
            <person name="Lenoble P."/>
            <person name="Oztas S."/>
            <person name="Poulain J."/>
            <person name="Segurens B."/>
            <person name="Robert C."/>
            <person name="Abergel C."/>
            <person name="Claverie J.M."/>
            <person name="Raoult D."/>
            <person name="Medigue C."/>
            <person name="Weissenbach J."/>
            <person name="Cruveiller S."/>
        </authorList>
    </citation>
    <scope>NUCLEOTIDE SEQUENCE [LARGE SCALE GENOMIC DNA]</scope>
    <source>
        <strain evidence="2 3">SDF</strain>
    </source>
</reference>